<evidence type="ECO:0000313" key="1">
    <source>
        <dbReference type="EMBL" id="KAJ4762228.1"/>
    </source>
</evidence>
<dbReference type="AlphaFoldDB" id="A0AAV8D5S7"/>
<dbReference type="PANTHER" id="PTHR36807:SF2">
    <property type="entry name" value="PHOSPHOGLYCOLATE PHOSPHATASE"/>
    <property type="match status" value="1"/>
</dbReference>
<proteinExistence type="predicted"/>
<organism evidence="1 2">
    <name type="scientific">Rhynchospora pubera</name>
    <dbReference type="NCBI Taxonomy" id="906938"/>
    <lineage>
        <taxon>Eukaryota</taxon>
        <taxon>Viridiplantae</taxon>
        <taxon>Streptophyta</taxon>
        <taxon>Embryophyta</taxon>
        <taxon>Tracheophyta</taxon>
        <taxon>Spermatophyta</taxon>
        <taxon>Magnoliopsida</taxon>
        <taxon>Liliopsida</taxon>
        <taxon>Poales</taxon>
        <taxon>Cyperaceae</taxon>
        <taxon>Cyperoideae</taxon>
        <taxon>Rhynchosporeae</taxon>
        <taxon>Rhynchospora</taxon>
    </lineage>
</organism>
<protein>
    <submittedName>
        <fullName evidence="1">Uncharacterized protein</fullName>
    </submittedName>
</protein>
<comment type="caution">
    <text evidence="1">The sequence shown here is derived from an EMBL/GenBank/DDBJ whole genome shotgun (WGS) entry which is preliminary data.</text>
</comment>
<gene>
    <name evidence="1" type="ORF">LUZ62_072603</name>
</gene>
<name>A0AAV8D5S7_9POAL</name>
<accession>A0AAV8D5S7</accession>
<dbReference type="EMBL" id="JAMFTS010000004">
    <property type="protein sequence ID" value="KAJ4762228.1"/>
    <property type="molecule type" value="Genomic_DNA"/>
</dbReference>
<dbReference type="PANTHER" id="PTHR36807">
    <property type="entry name" value="PHOSPHOGLYCOLATE PHOSPHATASE"/>
    <property type="match status" value="1"/>
</dbReference>
<sequence length="513" mass="58814">MAECAMATVPSQSHLRRARSQCNLVQLRNAQVKVYQRIKQNTIIDLKCSFMCANCIKRSQVIFNSAPPSLLPVRSRPLECFCIQSLVSSEIPFAPSWQPLADQALLTVSIILAYLAGVIPKQRSFLNSRSDNGMSSQSTSFTDTVYGRADKYKSKDLWSEAQNKLSEALEENIQTGELKSEKGTKHGPLSLFALDLDPRLRLLAITLQKLQDEVNCILHDAENLAWEKWLVVSADLIKGLVRPVFIRWIEEEQALEKNQPRKKLSDVVTRKLKEDDIIVRKFNSSGKAELYANLIFFLRFGFVRNPSYYDTKFFTEHGIEILEDMLIFLADGIASVYLELISVDGDYWYSEEMDNSSALVLCSLSTRALQKLRNEVALNWWLNQYFESIVSMYEDRFELYIMCQKERENTNSNLTNNINWWRVGFSKPASHSSGKYMQLVPFSLSVKRTKELRALTGWRYYFSLYLELSDISLPLVKGAFTNISNAISYFLTYIIGRSLGLIFSGIRQALGWR</sequence>
<dbReference type="Proteomes" id="UP001140206">
    <property type="component" value="Chromosome 4"/>
</dbReference>
<dbReference type="InterPro" id="IPR022552">
    <property type="entry name" value="UPF_Ycf55"/>
</dbReference>
<dbReference type="Pfam" id="PF12452">
    <property type="entry name" value="DUF3685"/>
    <property type="match status" value="1"/>
</dbReference>
<evidence type="ECO:0000313" key="2">
    <source>
        <dbReference type="Proteomes" id="UP001140206"/>
    </source>
</evidence>
<reference evidence="1" key="1">
    <citation type="submission" date="2022-08" db="EMBL/GenBank/DDBJ databases">
        <authorList>
            <person name="Marques A."/>
        </authorList>
    </citation>
    <scope>NUCLEOTIDE SEQUENCE</scope>
    <source>
        <strain evidence="1">RhyPub2mFocal</strain>
        <tissue evidence="1">Leaves</tissue>
    </source>
</reference>
<keyword evidence="2" id="KW-1185">Reference proteome</keyword>